<keyword evidence="4" id="KW-1185">Reference proteome</keyword>
<dbReference type="EMBL" id="JACBZO010000001">
    <property type="protein sequence ID" value="NYI40704.1"/>
    <property type="molecule type" value="Genomic_DNA"/>
</dbReference>
<evidence type="ECO:0000313" key="4">
    <source>
        <dbReference type="Proteomes" id="UP000547973"/>
    </source>
</evidence>
<reference evidence="3 4" key="1">
    <citation type="submission" date="2020-07" db="EMBL/GenBank/DDBJ databases">
        <title>Sequencing the genomes of 1000 actinobacteria strains.</title>
        <authorList>
            <person name="Klenk H.-P."/>
        </authorList>
    </citation>
    <scope>NUCLEOTIDE SEQUENCE [LARGE SCALE GENOMIC DNA]</scope>
    <source>
        <strain evidence="3 4">DSM 19970</strain>
    </source>
</reference>
<proteinExistence type="predicted"/>
<comment type="caution">
    <text evidence="3">The sequence shown here is derived from an EMBL/GenBank/DDBJ whole genome shotgun (WGS) entry which is preliminary data.</text>
</comment>
<protein>
    <recommendedName>
        <fullName evidence="2">DUF2510 domain-containing protein</fullName>
    </recommendedName>
</protein>
<evidence type="ECO:0000313" key="3">
    <source>
        <dbReference type="EMBL" id="NYI40704.1"/>
    </source>
</evidence>
<gene>
    <name evidence="3" type="ORF">BKA03_000823</name>
</gene>
<dbReference type="AlphaFoldDB" id="A0A7Y9Z8C5"/>
<dbReference type="InterPro" id="IPR018929">
    <property type="entry name" value="DUF2510"/>
</dbReference>
<dbReference type="RefSeq" id="WP_062074528.1">
    <property type="nucleotide sequence ID" value="NZ_BBRC01000003.1"/>
</dbReference>
<dbReference type="Pfam" id="PF10708">
    <property type="entry name" value="DUF2510"/>
    <property type="match status" value="1"/>
</dbReference>
<name>A0A7Y9Z8C5_9MICO</name>
<keyword evidence="1" id="KW-0472">Membrane</keyword>
<dbReference type="OrthoDB" id="5149292at2"/>
<dbReference type="Proteomes" id="UP000547973">
    <property type="component" value="Unassembled WGS sequence"/>
</dbReference>
<evidence type="ECO:0000259" key="2">
    <source>
        <dbReference type="Pfam" id="PF10708"/>
    </source>
</evidence>
<accession>A0A7Y9Z8C5</accession>
<feature type="transmembrane region" description="Helical" evidence="1">
    <location>
        <begin position="110"/>
        <end position="133"/>
    </location>
</feature>
<organism evidence="3 4">
    <name type="scientific">Demequina lutea</name>
    <dbReference type="NCBI Taxonomy" id="431489"/>
    <lineage>
        <taxon>Bacteria</taxon>
        <taxon>Bacillati</taxon>
        <taxon>Actinomycetota</taxon>
        <taxon>Actinomycetes</taxon>
        <taxon>Micrococcales</taxon>
        <taxon>Demequinaceae</taxon>
        <taxon>Demequina</taxon>
    </lineage>
</organism>
<feature type="domain" description="DUF2510" evidence="2">
    <location>
        <begin position="5"/>
        <end position="35"/>
    </location>
</feature>
<evidence type="ECO:0000256" key="1">
    <source>
        <dbReference type="SAM" id="Phobius"/>
    </source>
</evidence>
<keyword evidence="1" id="KW-0812">Transmembrane</keyword>
<sequence length="137" mass="14255">MTTPAGWYDDPHDPRFIRFWDGSQWSGNVAPKVANTGVAGSPDRDHGPSNPMHYIVPIGRSWQSVLAPYLGLLSLAPVPLISQALGAGGIVFGIIALRRARSGGHGTGRAIIGIVLGAIGAIGSAIFFAVMLANQGN</sequence>
<feature type="transmembrane region" description="Helical" evidence="1">
    <location>
        <begin position="80"/>
        <end position="98"/>
    </location>
</feature>
<keyword evidence="1" id="KW-1133">Transmembrane helix</keyword>